<keyword evidence="2" id="KW-1185">Reference proteome</keyword>
<dbReference type="PANTHER" id="PTHR30528:SF0">
    <property type="entry name" value="CYTOPLASMIC PROTEIN"/>
    <property type="match status" value="1"/>
</dbReference>
<proteinExistence type="predicted"/>
<dbReference type="InterPro" id="IPR009351">
    <property type="entry name" value="AlkZ-like"/>
</dbReference>
<comment type="caution">
    <text evidence="1">The sequence shown here is derived from an EMBL/GenBank/DDBJ whole genome shotgun (WGS) entry which is preliminary data.</text>
</comment>
<dbReference type="Pfam" id="PF06224">
    <property type="entry name" value="AlkZ-like"/>
    <property type="match status" value="1"/>
</dbReference>
<dbReference type="EMBL" id="JAERTX010000004">
    <property type="protein sequence ID" value="MBM9459365.1"/>
    <property type="molecule type" value="Genomic_DNA"/>
</dbReference>
<evidence type="ECO:0000313" key="2">
    <source>
        <dbReference type="Proteomes" id="UP000663791"/>
    </source>
</evidence>
<accession>A0A938Y502</accession>
<protein>
    <submittedName>
        <fullName evidence="1">YcaQ family DNA glycosylase</fullName>
    </submittedName>
</protein>
<sequence length="364" mass="39542">MRRLDADTARRVAVRAQLLDARCSRSVTEVVEELGVLQVDPTTAIAPSVDLVLFSRLGADYDHSDLRFALETERSLVEHSSFVRPVDDVGLAIAVAGEDLHPRIREWAEANAGFRADVLAHLAGEGPCTVAEIPDTCQVPWRSGGWNDARNVNRLLEVLALLGDVAVSGRRGRARVYDLAERVYPPDLEVPAPGEARRLLDERRLASLGIARPSAKDSSGEQVGAGSAGVPVLVAGTEGEWRVDPGALEALDDDTAPFAGRCALLSPFDRMVNDRDRVRDLFGFEYVLEMYKPAAQRRWGYYALPVLVGDRLVGKLDAKADRRAGVLHVHALHRDVPWTAAVVEAVEAEVAALGRWLGLEVAGA</sequence>
<dbReference type="Proteomes" id="UP000663791">
    <property type="component" value="Unassembled WGS sequence"/>
</dbReference>
<dbReference type="AlphaFoldDB" id="A0A938Y502"/>
<dbReference type="PANTHER" id="PTHR30528">
    <property type="entry name" value="CYTOPLASMIC PROTEIN"/>
    <property type="match status" value="1"/>
</dbReference>
<name>A0A938Y502_9ACTN</name>
<evidence type="ECO:0000313" key="1">
    <source>
        <dbReference type="EMBL" id="MBM9459365.1"/>
    </source>
</evidence>
<reference evidence="1" key="1">
    <citation type="submission" date="2021-01" db="EMBL/GenBank/DDBJ databases">
        <title>Novel species in genus Nocardioides.</title>
        <authorList>
            <person name="Zhang G."/>
        </authorList>
    </citation>
    <scope>NUCLEOTIDE SEQUENCE</scope>
    <source>
        <strain evidence="1">Zg-536</strain>
    </source>
</reference>
<gene>
    <name evidence="1" type="ORF">JK386_05570</name>
</gene>
<organism evidence="1 2">
    <name type="scientific">Nocardioides faecalis</name>
    <dbReference type="NCBI Taxonomy" id="2803858"/>
    <lineage>
        <taxon>Bacteria</taxon>
        <taxon>Bacillati</taxon>
        <taxon>Actinomycetota</taxon>
        <taxon>Actinomycetes</taxon>
        <taxon>Propionibacteriales</taxon>
        <taxon>Nocardioidaceae</taxon>
        <taxon>Nocardioides</taxon>
    </lineage>
</organism>
<dbReference type="RefSeq" id="WP_205290809.1">
    <property type="nucleotide sequence ID" value="NZ_CP074406.1"/>
</dbReference>